<dbReference type="OrthoDB" id="4555046at2"/>
<dbReference type="RefSeq" id="WP_094407378.1">
    <property type="nucleotide sequence ID" value="NZ_NMVO01000019.1"/>
</dbReference>
<accession>A0A255G578</accession>
<proteinExistence type="predicted"/>
<keyword evidence="2" id="KW-1185">Reference proteome</keyword>
<dbReference type="InterPro" id="IPR046897">
    <property type="entry name" value="ABC-3C_MC6"/>
</dbReference>
<dbReference type="Proteomes" id="UP000215896">
    <property type="component" value="Unassembled WGS sequence"/>
</dbReference>
<reference evidence="1 2" key="1">
    <citation type="submission" date="2017-07" db="EMBL/GenBank/DDBJ databases">
        <title>Draft whole genome sequences of clinical Proprionibacteriaceae strains.</title>
        <authorList>
            <person name="Bernier A.-M."/>
            <person name="Bernard K."/>
            <person name="Domingo M.-C."/>
        </authorList>
    </citation>
    <scope>NUCLEOTIDE SEQUENCE [LARGE SCALE GENOMIC DNA]</scope>
    <source>
        <strain evidence="1 2">NML 030167</strain>
    </source>
</reference>
<comment type="caution">
    <text evidence="1">The sequence shown here is derived from an EMBL/GenBank/DDBJ whole genome shotgun (WGS) entry which is preliminary data.</text>
</comment>
<dbReference type="EMBL" id="NMVO01000019">
    <property type="protein sequence ID" value="OYO07994.1"/>
    <property type="molecule type" value="Genomic_DNA"/>
</dbReference>
<organism evidence="1 2">
    <name type="scientific">Enemella evansiae</name>
    <dbReference type="NCBI Taxonomy" id="2016499"/>
    <lineage>
        <taxon>Bacteria</taxon>
        <taxon>Bacillati</taxon>
        <taxon>Actinomycetota</taxon>
        <taxon>Actinomycetes</taxon>
        <taxon>Propionibacteriales</taxon>
        <taxon>Propionibacteriaceae</taxon>
        <taxon>Enemella</taxon>
    </lineage>
</organism>
<dbReference type="Pfam" id="PF20293">
    <property type="entry name" value="MC6"/>
    <property type="match status" value="1"/>
</dbReference>
<sequence>MLLPTKGVSAERAIITVGADVLEHLQTPKSVTALWEQYAAHERGGGDIDHITFDWFSLALASLFAINLVEWTPSGHLRRARVS</sequence>
<dbReference type="AlphaFoldDB" id="A0A255G578"/>
<gene>
    <name evidence="1" type="ORF">CGZ94_21350</name>
</gene>
<evidence type="ECO:0000313" key="1">
    <source>
        <dbReference type="EMBL" id="OYO07994.1"/>
    </source>
</evidence>
<protein>
    <submittedName>
        <fullName evidence="1">Uncharacterized protein</fullName>
    </submittedName>
</protein>
<evidence type="ECO:0000313" key="2">
    <source>
        <dbReference type="Proteomes" id="UP000215896"/>
    </source>
</evidence>
<name>A0A255G578_9ACTN</name>